<proteinExistence type="predicted"/>
<feature type="domain" description="Pyrrolo-quinoline quinone repeat" evidence="2">
    <location>
        <begin position="140"/>
        <end position="247"/>
    </location>
</feature>
<reference evidence="3 4" key="1">
    <citation type="submission" date="2019-02" db="EMBL/GenBank/DDBJ databases">
        <title>Deep-cultivation of Planctomycetes and their phenomic and genomic characterization uncovers novel biology.</title>
        <authorList>
            <person name="Wiegand S."/>
            <person name="Jogler M."/>
            <person name="Boedeker C."/>
            <person name="Pinto D."/>
            <person name="Vollmers J."/>
            <person name="Rivas-Marin E."/>
            <person name="Kohn T."/>
            <person name="Peeters S.H."/>
            <person name="Heuer A."/>
            <person name="Rast P."/>
            <person name="Oberbeckmann S."/>
            <person name="Bunk B."/>
            <person name="Jeske O."/>
            <person name="Meyerdierks A."/>
            <person name="Storesund J.E."/>
            <person name="Kallscheuer N."/>
            <person name="Luecker S."/>
            <person name="Lage O.M."/>
            <person name="Pohl T."/>
            <person name="Merkel B.J."/>
            <person name="Hornburger P."/>
            <person name="Mueller R.-W."/>
            <person name="Bruemmer F."/>
            <person name="Labrenz M."/>
            <person name="Spormann A.M."/>
            <person name="Op den Camp H."/>
            <person name="Overmann J."/>
            <person name="Amann R."/>
            <person name="Jetten M.S.M."/>
            <person name="Mascher T."/>
            <person name="Medema M.H."/>
            <person name="Devos D.P."/>
            <person name="Kaster A.-K."/>
            <person name="Ovreas L."/>
            <person name="Rohde M."/>
            <person name="Galperin M.Y."/>
            <person name="Jogler C."/>
        </authorList>
    </citation>
    <scope>NUCLEOTIDE SEQUENCE [LARGE SCALE GENOMIC DNA]</scope>
    <source>
        <strain evidence="3 4">Pan216</strain>
    </source>
</reference>
<keyword evidence="4" id="KW-1185">Reference proteome</keyword>
<dbReference type="EMBL" id="CP036279">
    <property type="protein sequence ID" value="QDU60817.1"/>
    <property type="molecule type" value="Genomic_DNA"/>
</dbReference>
<dbReference type="InterPro" id="IPR015943">
    <property type="entry name" value="WD40/YVTN_repeat-like_dom_sf"/>
</dbReference>
<evidence type="ECO:0000313" key="4">
    <source>
        <dbReference type="Proteomes" id="UP000317093"/>
    </source>
</evidence>
<dbReference type="RefSeq" id="WP_145257249.1">
    <property type="nucleotide sequence ID" value="NZ_CP036279.1"/>
</dbReference>
<dbReference type="PANTHER" id="PTHR34512:SF30">
    <property type="entry name" value="OUTER MEMBRANE PROTEIN ASSEMBLY FACTOR BAMB"/>
    <property type="match status" value="1"/>
</dbReference>
<sequence precursor="true">MRPTFAALALLGTLSLSWESQAADWNQWRGPLRDGVAPTSPPLIESLPKEGLLPTWKYDDVPSGFEGGWSSPVIADGKVYLYSHQRIKLEETEPPKRKFPWLPPDKRGHLTAEEYKEYEVNRRKEDFEMGTRFYRFEEFLHCLDAATGKVVWKDTRPSSYTRFVHSGTPAAVDGKVYIASAARKARCFDAKSGDLVWETTIPGDFHDEFFMSSFAVVDGVAVAQVGTLCGLDAESGKVLWQLEGDSARMYHSSPVFWDGPKGKRIIANIGGDKTVCVEPKTGRECWRVESMANQSSPVISGDMMITYGGSRKKGLRCFKLQEDKAEPAWVYQGLSDSGSSPVIVGKNVFVQGERRLAAVDLETGKAHWRTTLDYAKPRYTSLLAGDNKVIYAMEGILIFEASDERFEPLIEARVGPEGRLASEDVIRKLVGLGSEGVDPEKAQSIFQNKVVKAGPLLCSTPALADGKLYVRLRDSVVCYDLTNAKGTVSAKTAPKGAAAN</sequence>
<evidence type="ECO:0000259" key="2">
    <source>
        <dbReference type="Pfam" id="PF13360"/>
    </source>
</evidence>
<dbReference type="SUPFAM" id="SSF50998">
    <property type="entry name" value="Quinoprotein alcohol dehydrogenase-like"/>
    <property type="match status" value="1"/>
</dbReference>
<protein>
    <submittedName>
        <fullName evidence="3">Outer membrane biogenesis protein BamB</fullName>
    </submittedName>
</protein>
<evidence type="ECO:0000313" key="3">
    <source>
        <dbReference type="EMBL" id="QDU60817.1"/>
    </source>
</evidence>
<dbReference type="InterPro" id="IPR018391">
    <property type="entry name" value="PQQ_b-propeller_rpt"/>
</dbReference>
<name>A0A518B1H2_9BACT</name>
<dbReference type="Proteomes" id="UP000317093">
    <property type="component" value="Chromosome"/>
</dbReference>
<accession>A0A518B1H2</accession>
<dbReference type="PANTHER" id="PTHR34512">
    <property type="entry name" value="CELL SURFACE PROTEIN"/>
    <property type="match status" value="1"/>
</dbReference>
<dbReference type="Pfam" id="PF13360">
    <property type="entry name" value="PQQ_2"/>
    <property type="match status" value="2"/>
</dbReference>
<feature type="signal peptide" evidence="1">
    <location>
        <begin position="1"/>
        <end position="22"/>
    </location>
</feature>
<evidence type="ECO:0000256" key="1">
    <source>
        <dbReference type="SAM" id="SignalP"/>
    </source>
</evidence>
<dbReference type="AlphaFoldDB" id="A0A518B1H2"/>
<dbReference type="Gene3D" id="2.130.10.10">
    <property type="entry name" value="YVTN repeat-like/Quinoprotein amine dehydrogenase"/>
    <property type="match status" value="2"/>
</dbReference>
<organism evidence="3 4">
    <name type="scientific">Kolteria novifilia</name>
    <dbReference type="NCBI Taxonomy" id="2527975"/>
    <lineage>
        <taxon>Bacteria</taxon>
        <taxon>Pseudomonadati</taxon>
        <taxon>Planctomycetota</taxon>
        <taxon>Planctomycetia</taxon>
        <taxon>Kolteriales</taxon>
        <taxon>Kolteriaceae</taxon>
        <taxon>Kolteria</taxon>
    </lineage>
</organism>
<feature type="chain" id="PRO_5021981597" evidence="1">
    <location>
        <begin position="23"/>
        <end position="500"/>
    </location>
</feature>
<dbReference type="OrthoDB" id="4726955at2"/>
<feature type="domain" description="Pyrrolo-quinoline quinone repeat" evidence="2">
    <location>
        <begin position="261"/>
        <end position="381"/>
    </location>
</feature>
<dbReference type="SMART" id="SM00564">
    <property type="entry name" value="PQQ"/>
    <property type="match status" value="3"/>
</dbReference>
<dbReference type="KEGG" id="knv:Pan216_16690"/>
<dbReference type="InterPro" id="IPR002372">
    <property type="entry name" value="PQQ_rpt_dom"/>
</dbReference>
<gene>
    <name evidence="3" type="ORF">Pan216_16690</name>
</gene>
<keyword evidence="1" id="KW-0732">Signal</keyword>
<dbReference type="InterPro" id="IPR011047">
    <property type="entry name" value="Quinoprotein_ADH-like_sf"/>
</dbReference>